<dbReference type="RefSeq" id="XP_013258522.1">
    <property type="nucleotide sequence ID" value="XM_013403068.1"/>
</dbReference>
<dbReference type="OrthoDB" id="3452821at2759"/>
<comment type="caution">
    <text evidence="2">The sequence shown here is derived from an EMBL/GenBank/DDBJ whole genome shotgun (WGS) entry which is preliminary data.</text>
</comment>
<sequence length="241" mass="26815">MPTRHNYGITLPNGSTIVHRRGANIKTPFSDIPVIMHELSPGQQPKVQNSDHDQSASRSYAGQFGLIEFTTEYRLPRHVHIAPPDSTDPKNQVFTAERILVLSGVALVELNGEIYVIPPKTLVTIAPGVPHTWTACPAGVRVSAPSGLPPSAQRGGQSNEEYPDSGPEAVSSTGQFLMVYEYEEPTGFFPTKQNETLCSVEEYQRCDDLESIRIPKLSATEVELNCTFVWERETWKEEEYE</sequence>
<dbReference type="GeneID" id="25282426"/>
<reference evidence="2 3" key="1">
    <citation type="submission" date="2013-03" db="EMBL/GenBank/DDBJ databases">
        <title>The Genome Sequence of Exophiala aquamarina CBS 119918.</title>
        <authorList>
            <consortium name="The Broad Institute Genomics Platform"/>
            <person name="Cuomo C."/>
            <person name="de Hoog S."/>
            <person name="Gorbushina A."/>
            <person name="Walker B."/>
            <person name="Young S.K."/>
            <person name="Zeng Q."/>
            <person name="Gargeya S."/>
            <person name="Fitzgerald M."/>
            <person name="Haas B."/>
            <person name="Abouelleil A."/>
            <person name="Allen A.W."/>
            <person name="Alvarado L."/>
            <person name="Arachchi H.M."/>
            <person name="Berlin A.M."/>
            <person name="Chapman S.B."/>
            <person name="Gainer-Dewar J."/>
            <person name="Goldberg J."/>
            <person name="Griggs A."/>
            <person name="Gujja S."/>
            <person name="Hansen M."/>
            <person name="Howarth C."/>
            <person name="Imamovic A."/>
            <person name="Ireland A."/>
            <person name="Larimer J."/>
            <person name="McCowan C."/>
            <person name="Murphy C."/>
            <person name="Pearson M."/>
            <person name="Poon T.W."/>
            <person name="Priest M."/>
            <person name="Roberts A."/>
            <person name="Saif S."/>
            <person name="Shea T."/>
            <person name="Sisk P."/>
            <person name="Sykes S."/>
            <person name="Wortman J."/>
            <person name="Nusbaum C."/>
            <person name="Birren B."/>
        </authorList>
    </citation>
    <scope>NUCLEOTIDE SEQUENCE [LARGE SCALE GENOMIC DNA]</scope>
    <source>
        <strain evidence="2 3">CBS 119918</strain>
    </source>
</reference>
<protein>
    <submittedName>
        <fullName evidence="2">Uncharacterized protein</fullName>
    </submittedName>
</protein>
<dbReference type="EMBL" id="AMGV01000006">
    <property type="protein sequence ID" value="KEF55932.1"/>
    <property type="molecule type" value="Genomic_DNA"/>
</dbReference>
<keyword evidence="3" id="KW-1185">Reference proteome</keyword>
<name>A0A072P862_9EURO</name>
<dbReference type="AlphaFoldDB" id="A0A072P862"/>
<accession>A0A072P862</accession>
<dbReference type="Proteomes" id="UP000027920">
    <property type="component" value="Unassembled WGS sequence"/>
</dbReference>
<dbReference type="VEuPathDB" id="FungiDB:A1O9_07512"/>
<feature type="region of interest" description="Disordered" evidence="1">
    <location>
        <begin position="144"/>
        <end position="170"/>
    </location>
</feature>
<organism evidence="2 3">
    <name type="scientific">Exophiala aquamarina CBS 119918</name>
    <dbReference type="NCBI Taxonomy" id="1182545"/>
    <lineage>
        <taxon>Eukaryota</taxon>
        <taxon>Fungi</taxon>
        <taxon>Dikarya</taxon>
        <taxon>Ascomycota</taxon>
        <taxon>Pezizomycotina</taxon>
        <taxon>Eurotiomycetes</taxon>
        <taxon>Chaetothyriomycetidae</taxon>
        <taxon>Chaetothyriales</taxon>
        <taxon>Herpotrichiellaceae</taxon>
        <taxon>Exophiala</taxon>
    </lineage>
</organism>
<proteinExistence type="predicted"/>
<evidence type="ECO:0000256" key="1">
    <source>
        <dbReference type="SAM" id="MobiDB-lite"/>
    </source>
</evidence>
<evidence type="ECO:0000313" key="3">
    <source>
        <dbReference type="Proteomes" id="UP000027920"/>
    </source>
</evidence>
<dbReference type="Gene3D" id="2.60.120.10">
    <property type="entry name" value="Jelly Rolls"/>
    <property type="match status" value="1"/>
</dbReference>
<dbReference type="SUPFAM" id="SSF51182">
    <property type="entry name" value="RmlC-like cupins"/>
    <property type="match status" value="1"/>
</dbReference>
<evidence type="ECO:0000313" key="2">
    <source>
        <dbReference type="EMBL" id="KEF55932.1"/>
    </source>
</evidence>
<dbReference type="InterPro" id="IPR014710">
    <property type="entry name" value="RmlC-like_jellyroll"/>
</dbReference>
<gene>
    <name evidence="2" type="ORF">A1O9_07512</name>
</gene>
<dbReference type="InterPro" id="IPR011051">
    <property type="entry name" value="RmlC_Cupin_sf"/>
</dbReference>
<dbReference type="HOGENOM" id="CLU_1299723_0_0_1"/>